<reference evidence="2 3" key="1">
    <citation type="submission" date="2018-07" db="EMBL/GenBank/DDBJ databases">
        <title>The complete nuclear genome of the prasinophyte Chloropicon primus (CCMP1205).</title>
        <authorList>
            <person name="Pombert J.-F."/>
            <person name="Otis C."/>
            <person name="Turmel M."/>
            <person name="Lemieux C."/>
        </authorList>
    </citation>
    <scope>NUCLEOTIDE SEQUENCE [LARGE SCALE GENOMIC DNA]</scope>
    <source>
        <strain evidence="2 3">CCMP1205</strain>
    </source>
</reference>
<dbReference type="Pfam" id="PF00498">
    <property type="entry name" value="FHA"/>
    <property type="match status" value="1"/>
</dbReference>
<dbReference type="InterPro" id="IPR050923">
    <property type="entry name" value="Cell_Proc_Reg/RNA_Proc"/>
</dbReference>
<dbReference type="EMBL" id="CP031039">
    <property type="protein sequence ID" value="QDZ22028.1"/>
    <property type="molecule type" value="Genomic_DNA"/>
</dbReference>
<dbReference type="SMART" id="SM00240">
    <property type="entry name" value="FHA"/>
    <property type="match status" value="1"/>
</dbReference>
<dbReference type="STRING" id="1764295.A0A5B8MMZ4"/>
<protein>
    <submittedName>
        <fullName evidence="2">SMAD/FHA domain-containing protein</fullName>
    </submittedName>
</protein>
<evidence type="ECO:0000313" key="2">
    <source>
        <dbReference type="EMBL" id="QDZ22028.1"/>
    </source>
</evidence>
<name>A0A5B8MMZ4_9CHLO</name>
<gene>
    <name evidence="2" type="ORF">A3770_06p45460</name>
</gene>
<dbReference type="PROSITE" id="PS50006">
    <property type="entry name" value="FHA_DOMAIN"/>
    <property type="match status" value="1"/>
</dbReference>
<dbReference type="InterPro" id="IPR000253">
    <property type="entry name" value="FHA_dom"/>
</dbReference>
<dbReference type="AlphaFoldDB" id="A0A5B8MMZ4"/>
<dbReference type="PANTHER" id="PTHR23308">
    <property type="entry name" value="NUCLEAR INHIBITOR OF PROTEIN PHOSPHATASE-1"/>
    <property type="match status" value="1"/>
</dbReference>
<sequence length="146" mass="15408">MNQALVKRSALSRGLGRRATRRVTSAKVVLKPIGDNDPDYVIRSGLKAPPQAVAIELSTGSSVVGRDEDCDLIIPIPTVSGSHAKVELEGETLFVTDLESTNGTFVNNERIEPGSKTQLSPGSNVIFGDSNLAAYVVQQDSAASAE</sequence>
<evidence type="ECO:0000259" key="1">
    <source>
        <dbReference type="PROSITE" id="PS50006"/>
    </source>
</evidence>
<keyword evidence="3" id="KW-1185">Reference proteome</keyword>
<dbReference type="InterPro" id="IPR008984">
    <property type="entry name" value="SMAD_FHA_dom_sf"/>
</dbReference>
<proteinExistence type="predicted"/>
<feature type="domain" description="FHA" evidence="1">
    <location>
        <begin position="62"/>
        <end position="111"/>
    </location>
</feature>
<dbReference type="SUPFAM" id="SSF49879">
    <property type="entry name" value="SMAD/FHA domain"/>
    <property type="match status" value="1"/>
</dbReference>
<organism evidence="2 3">
    <name type="scientific">Chloropicon primus</name>
    <dbReference type="NCBI Taxonomy" id="1764295"/>
    <lineage>
        <taxon>Eukaryota</taxon>
        <taxon>Viridiplantae</taxon>
        <taxon>Chlorophyta</taxon>
        <taxon>Chloropicophyceae</taxon>
        <taxon>Chloropicales</taxon>
        <taxon>Chloropicaceae</taxon>
        <taxon>Chloropicon</taxon>
    </lineage>
</organism>
<dbReference type="CDD" id="cd00060">
    <property type="entry name" value="FHA"/>
    <property type="match status" value="1"/>
</dbReference>
<dbReference type="Proteomes" id="UP000316726">
    <property type="component" value="Chromosome 6"/>
</dbReference>
<evidence type="ECO:0000313" key="3">
    <source>
        <dbReference type="Proteomes" id="UP000316726"/>
    </source>
</evidence>
<accession>A0A5B8MMZ4</accession>
<dbReference type="OrthoDB" id="687730at2759"/>
<dbReference type="Gene3D" id="2.60.200.20">
    <property type="match status" value="1"/>
</dbReference>